<protein>
    <submittedName>
        <fullName evidence="2">Uncharacterized protein</fullName>
    </submittedName>
</protein>
<keyword evidence="3" id="KW-1185">Reference proteome</keyword>
<accession>A0AAV4TAY5</accession>
<comment type="caution">
    <text evidence="2">The sequence shown here is derived from an EMBL/GenBank/DDBJ whole genome shotgun (WGS) entry which is preliminary data.</text>
</comment>
<reference evidence="2 3" key="1">
    <citation type="submission" date="2021-06" db="EMBL/GenBank/DDBJ databases">
        <title>Caerostris extrusa draft genome.</title>
        <authorList>
            <person name="Kono N."/>
            <person name="Arakawa K."/>
        </authorList>
    </citation>
    <scope>NUCLEOTIDE SEQUENCE [LARGE SCALE GENOMIC DNA]</scope>
</reference>
<evidence type="ECO:0000313" key="3">
    <source>
        <dbReference type="Proteomes" id="UP001054945"/>
    </source>
</evidence>
<dbReference type="AlphaFoldDB" id="A0AAV4TAY5"/>
<evidence type="ECO:0000256" key="1">
    <source>
        <dbReference type="SAM" id="MobiDB-lite"/>
    </source>
</evidence>
<dbReference type="EMBL" id="BPLR01010979">
    <property type="protein sequence ID" value="GIY43455.1"/>
    <property type="molecule type" value="Genomic_DNA"/>
</dbReference>
<feature type="region of interest" description="Disordered" evidence="1">
    <location>
        <begin position="23"/>
        <end position="60"/>
    </location>
</feature>
<name>A0AAV4TAY5_CAEEX</name>
<dbReference type="Proteomes" id="UP001054945">
    <property type="component" value="Unassembled WGS sequence"/>
</dbReference>
<evidence type="ECO:0000313" key="2">
    <source>
        <dbReference type="EMBL" id="GIY43455.1"/>
    </source>
</evidence>
<sequence length="128" mass="14778">MQHVISVPFRHRRLANEREINVSPSNSLDRAAENGQLSSRGRRTESSRGTNIRKRGDGLNRHEIQTFGKVINCFYPPFMERSKNRSSEKEGWNVFEVGKESVGVKREGVDVISRRDLSFAIRRFRVGF</sequence>
<organism evidence="2 3">
    <name type="scientific">Caerostris extrusa</name>
    <name type="common">Bark spider</name>
    <name type="synonym">Caerostris bankana</name>
    <dbReference type="NCBI Taxonomy" id="172846"/>
    <lineage>
        <taxon>Eukaryota</taxon>
        <taxon>Metazoa</taxon>
        <taxon>Ecdysozoa</taxon>
        <taxon>Arthropoda</taxon>
        <taxon>Chelicerata</taxon>
        <taxon>Arachnida</taxon>
        <taxon>Araneae</taxon>
        <taxon>Araneomorphae</taxon>
        <taxon>Entelegynae</taxon>
        <taxon>Araneoidea</taxon>
        <taxon>Araneidae</taxon>
        <taxon>Caerostris</taxon>
    </lineage>
</organism>
<proteinExistence type="predicted"/>
<gene>
    <name evidence="2" type="ORF">CEXT_792081</name>
</gene>